<feature type="domain" description="RNA polymerase sigma-70 region 2" evidence="6">
    <location>
        <begin position="19"/>
        <end position="75"/>
    </location>
</feature>
<evidence type="ECO:0000256" key="3">
    <source>
        <dbReference type="ARBA" id="ARBA00023082"/>
    </source>
</evidence>
<dbReference type="Pfam" id="PF04542">
    <property type="entry name" value="Sigma70_r2"/>
    <property type="match status" value="1"/>
</dbReference>
<sequence>MDSESEEQFRQFVEGRSLALRRFAYVISGDMYNAEDLVQGALAKLVKKWRKIDDPERYVRRIIYNDQASRWRRRGVVREDPAGHVPERQSADPAGDVQRRLDVQRALWLLAPRQRAVLVLRFYEDLPEREVAVVMDCSVGTVRSQTSRALGRLRQLAPELNGENSSLPVEKGTRP</sequence>
<dbReference type="InterPro" id="IPR039425">
    <property type="entry name" value="RNA_pol_sigma-70-like"/>
</dbReference>
<evidence type="ECO:0000259" key="6">
    <source>
        <dbReference type="Pfam" id="PF04542"/>
    </source>
</evidence>
<evidence type="ECO:0000256" key="1">
    <source>
        <dbReference type="ARBA" id="ARBA00010641"/>
    </source>
</evidence>
<name>A0A2P8DWK1_9ACTN</name>
<evidence type="ECO:0000313" key="9">
    <source>
        <dbReference type="Proteomes" id="UP000243528"/>
    </source>
</evidence>
<dbReference type="GO" id="GO:0003677">
    <property type="term" value="F:DNA binding"/>
    <property type="evidence" value="ECO:0007669"/>
    <property type="project" value="UniProtKB-KW"/>
</dbReference>
<dbReference type="Proteomes" id="UP000243528">
    <property type="component" value="Unassembled WGS sequence"/>
</dbReference>
<comment type="similarity">
    <text evidence="1">Belongs to the sigma-70 factor family. ECF subfamily.</text>
</comment>
<keyword evidence="9" id="KW-1185">Reference proteome</keyword>
<dbReference type="RefSeq" id="WP_106538452.1">
    <property type="nucleotide sequence ID" value="NZ_PYGE01000013.1"/>
</dbReference>
<evidence type="ECO:0000256" key="2">
    <source>
        <dbReference type="ARBA" id="ARBA00023015"/>
    </source>
</evidence>
<dbReference type="SUPFAM" id="SSF88946">
    <property type="entry name" value="Sigma2 domain of RNA polymerase sigma factors"/>
    <property type="match status" value="1"/>
</dbReference>
<evidence type="ECO:0000313" key="8">
    <source>
        <dbReference type="EMBL" id="PSL01600.1"/>
    </source>
</evidence>
<dbReference type="InterPro" id="IPR013324">
    <property type="entry name" value="RNA_pol_sigma_r3/r4-like"/>
</dbReference>
<accession>A0A2P8DWK1</accession>
<dbReference type="Gene3D" id="1.10.10.10">
    <property type="entry name" value="Winged helix-like DNA-binding domain superfamily/Winged helix DNA-binding domain"/>
    <property type="match status" value="1"/>
</dbReference>
<gene>
    <name evidence="8" type="ORF">CLV30_11388</name>
</gene>
<keyword evidence="4" id="KW-0238">DNA-binding</keyword>
<keyword evidence="2" id="KW-0805">Transcription regulation</keyword>
<dbReference type="InterPro" id="IPR013249">
    <property type="entry name" value="RNA_pol_sigma70_r4_t2"/>
</dbReference>
<proteinExistence type="inferred from homology"/>
<evidence type="ECO:0000256" key="5">
    <source>
        <dbReference type="ARBA" id="ARBA00023163"/>
    </source>
</evidence>
<evidence type="ECO:0000256" key="4">
    <source>
        <dbReference type="ARBA" id="ARBA00023125"/>
    </source>
</evidence>
<dbReference type="Gene3D" id="1.10.1740.10">
    <property type="match status" value="1"/>
</dbReference>
<dbReference type="CDD" id="cd06171">
    <property type="entry name" value="Sigma70_r4"/>
    <property type="match status" value="1"/>
</dbReference>
<dbReference type="AlphaFoldDB" id="A0A2P8DWK1"/>
<dbReference type="PANTHER" id="PTHR43133:SF50">
    <property type="entry name" value="ECF RNA POLYMERASE SIGMA FACTOR SIGM"/>
    <property type="match status" value="1"/>
</dbReference>
<protein>
    <submittedName>
        <fullName evidence="8">RNA polymerase sigma-70 factor (Sigma-E family)</fullName>
    </submittedName>
</protein>
<dbReference type="EMBL" id="PYGE01000013">
    <property type="protein sequence ID" value="PSL01600.1"/>
    <property type="molecule type" value="Genomic_DNA"/>
</dbReference>
<dbReference type="GO" id="GO:0016987">
    <property type="term" value="F:sigma factor activity"/>
    <property type="evidence" value="ECO:0007669"/>
    <property type="project" value="UniProtKB-KW"/>
</dbReference>
<dbReference type="Pfam" id="PF08281">
    <property type="entry name" value="Sigma70_r4_2"/>
    <property type="match status" value="1"/>
</dbReference>
<dbReference type="InterPro" id="IPR014325">
    <property type="entry name" value="RNA_pol_sigma-E_actinobac"/>
</dbReference>
<reference evidence="8 9" key="1">
    <citation type="submission" date="2018-03" db="EMBL/GenBank/DDBJ databases">
        <title>Genomic Encyclopedia of Archaeal and Bacterial Type Strains, Phase II (KMG-II): from individual species to whole genera.</title>
        <authorList>
            <person name="Goeker M."/>
        </authorList>
    </citation>
    <scope>NUCLEOTIDE SEQUENCE [LARGE SCALE GENOMIC DNA]</scope>
    <source>
        <strain evidence="8 9">DSM 45211</strain>
    </source>
</reference>
<organism evidence="8 9">
    <name type="scientific">Haloactinopolyspora alba</name>
    <dbReference type="NCBI Taxonomy" id="648780"/>
    <lineage>
        <taxon>Bacteria</taxon>
        <taxon>Bacillati</taxon>
        <taxon>Actinomycetota</taxon>
        <taxon>Actinomycetes</taxon>
        <taxon>Jiangellales</taxon>
        <taxon>Jiangellaceae</taxon>
        <taxon>Haloactinopolyspora</taxon>
    </lineage>
</organism>
<dbReference type="NCBIfam" id="TIGR02937">
    <property type="entry name" value="sigma70-ECF"/>
    <property type="match status" value="1"/>
</dbReference>
<dbReference type="NCBIfam" id="TIGR02983">
    <property type="entry name" value="SigE-fam_strep"/>
    <property type="match status" value="1"/>
</dbReference>
<dbReference type="InterPro" id="IPR014284">
    <property type="entry name" value="RNA_pol_sigma-70_dom"/>
</dbReference>
<keyword evidence="5" id="KW-0804">Transcription</keyword>
<dbReference type="InterPro" id="IPR013325">
    <property type="entry name" value="RNA_pol_sigma_r2"/>
</dbReference>
<dbReference type="InterPro" id="IPR007627">
    <property type="entry name" value="RNA_pol_sigma70_r2"/>
</dbReference>
<dbReference type="GO" id="GO:0006352">
    <property type="term" value="P:DNA-templated transcription initiation"/>
    <property type="evidence" value="ECO:0007669"/>
    <property type="project" value="InterPro"/>
</dbReference>
<dbReference type="InterPro" id="IPR036388">
    <property type="entry name" value="WH-like_DNA-bd_sf"/>
</dbReference>
<dbReference type="SUPFAM" id="SSF88659">
    <property type="entry name" value="Sigma3 and sigma4 domains of RNA polymerase sigma factors"/>
    <property type="match status" value="1"/>
</dbReference>
<dbReference type="PANTHER" id="PTHR43133">
    <property type="entry name" value="RNA POLYMERASE ECF-TYPE SIGMA FACTO"/>
    <property type="match status" value="1"/>
</dbReference>
<feature type="domain" description="RNA polymerase sigma factor 70 region 4 type 2" evidence="7">
    <location>
        <begin position="101"/>
        <end position="153"/>
    </location>
</feature>
<keyword evidence="3" id="KW-0731">Sigma factor</keyword>
<evidence type="ECO:0000259" key="7">
    <source>
        <dbReference type="Pfam" id="PF08281"/>
    </source>
</evidence>
<comment type="caution">
    <text evidence="8">The sequence shown here is derived from an EMBL/GenBank/DDBJ whole genome shotgun (WGS) entry which is preliminary data.</text>
</comment>
<dbReference type="OrthoDB" id="3728876at2"/>